<organism evidence="2 3">
    <name type="scientific">Colocasia esculenta</name>
    <name type="common">Wild taro</name>
    <name type="synonym">Arum esculentum</name>
    <dbReference type="NCBI Taxonomy" id="4460"/>
    <lineage>
        <taxon>Eukaryota</taxon>
        <taxon>Viridiplantae</taxon>
        <taxon>Streptophyta</taxon>
        <taxon>Embryophyta</taxon>
        <taxon>Tracheophyta</taxon>
        <taxon>Spermatophyta</taxon>
        <taxon>Magnoliopsida</taxon>
        <taxon>Liliopsida</taxon>
        <taxon>Araceae</taxon>
        <taxon>Aroideae</taxon>
        <taxon>Colocasieae</taxon>
        <taxon>Colocasia</taxon>
    </lineage>
</organism>
<name>A0A843X2N4_COLES</name>
<evidence type="ECO:0000313" key="3">
    <source>
        <dbReference type="Proteomes" id="UP000652761"/>
    </source>
</evidence>
<gene>
    <name evidence="2" type="ORF">Taro_042463</name>
</gene>
<keyword evidence="3" id="KW-1185">Reference proteome</keyword>
<proteinExistence type="predicted"/>
<feature type="non-terminal residue" evidence="2">
    <location>
        <position position="175"/>
    </location>
</feature>
<feature type="region of interest" description="Disordered" evidence="1">
    <location>
        <begin position="1"/>
        <end position="42"/>
    </location>
</feature>
<dbReference type="EMBL" id="NMUH01004417">
    <property type="protein sequence ID" value="MQM09590.1"/>
    <property type="molecule type" value="Genomic_DNA"/>
</dbReference>
<evidence type="ECO:0000313" key="2">
    <source>
        <dbReference type="EMBL" id="MQM09590.1"/>
    </source>
</evidence>
<sequence>MEEVDPQQPEIKLGDSNEEEYTSDQNESDNEDANAEFDISPASEDEMENIWFEDDVRLLQVGGERVVGEIYFLFYTSTTGRRSLWYLIAILAGPTTSAPLPPTAGPTTSASPSQMARGSTPPPSEPVYAKDKTSHHEGEGSYSEMMQAVWINEAYSKLYFVIYEASFVIYKAGTS</sequence>
<reference evidence="2" key="1">
    <citation type="submission" date="2017-07" db="EMBL/GenBank/DDBJ databases">
        <title>Taro Niue Genome Assembly and Annotation.</title>
        <authorList>
            <person name="Atibalentja N."/>
            <person name="Keating K."/>
            <person name="Fields C.J."/>
        </authorList>
    </citation>
    <scope>NUCLEOTIDE SEQUENCE</scope>
    <source>
        <strain evidence="2">Niue_2</strain>
        <tissue evidence="2">Leaf</tissue>
    </source>
</reference>
<dbReference type="AlphaFoldDB" id="A0A843X2N4"/>
<dbReference type="Proteomes" id="UP000652761">
    <property type="component" value="Unassembled WGS sequence"/>
</dbReference>
<feature type="compositionally biased region" description="Acidic residues" evidence="1">
    <location>
        <begin position="16"/>
        <end position="35"/>
    </location>
</feature>
<feature type="region of interest" description="Disordered" evidence="1">
    <location>
        <begin position="97"/>
        <end position="139"/>
    </location>
</feature>
<evidence type="ECO:0000256" key="1">
    <source>
        <dbReference type="SAM" id="MobiDB-lite"/>
    </source>
</evidence>
<comment type="caution">
    <text evidence="2">The sequence shown here is derived from an EMBL/GenBank/DDBJ whole genome shotgun (WGS) entry which is preliminary data.</text>
</comment>
<protein>
    <submittedName>
        <fullName evidence="2">Uncharacterized protein</fullName>
    </submittedName>
</protein>
<accession>A0A843X2N4</accession>
<feature type="compositionally biased region" description="Basic and acidic residues" evidence="1">
    <location>
        <begin position="128"/>
        <end position="139"/>
    </location>
</feature>